<name>A0A2P5F9E6_TREOI</name>
<comment type="caution">
    <text evidence="1">The sequence shown here is derived from an EMBL/GenBank/DDBJ whole genome shotgun (WGS) entry which is preliminary data.</text>
</comment>
<gene>
    <name evidence="1" type="ORF">TorRG33x02_098580</name>
</gene>
<protein>
    <submittedName>
        <fullName evidence="1">Uncharacterized protein</fullName>
    </submittedName>
</protein>
<sequence>MIESKLHSLLTEYKDVTALFDLLVAEVAELHEIKRSEIAPRVLEQLEGFVTSMKIETSLAKEVAESAYEKILEEPSDENILSNLDAIQSAKDDLKASGDSMLAKLREFKSEACENTDKY</sequence>
<evidence type="ECO:0000313" key="2">
    <source>
        <dbReference type="Proteomes" id="UP000237000"/>
    </source>
</evidence>
<reference evidence="2" key="1">
    <citation type="submission" date="2016-06" db="EMBL/GenBank/DDBJ databases">
        <title>Parallel loss of symbiosis genes in relatives of nitrogen-fixing non-legume Parasponia.</title>
        <authorList>
            <person name="Van Velzen R."/>
            <person name="Holmer R."/>
            <person name="Bu F."/>
            <person name="Rutten L."/>
            <person name="Van Zeijl A."/>
            <person name="Liu W."/>
            <person name="Santuari L."/>
            <person name="Cao Q."/>
            <person name="Sharma T."/>
            <person name="Shen D."/>
            <person name="Roswanjaya Y."/>
            <person name="Wardhani T."/>
            <person name="Kalhor M.S."/>
            <person name="Jansen J."/>
            <person name="Van den Hoogen J."/>
            <person name="Gungor B."/>
            <person name="Hartog M."/>
            <person name="Hontelez J."/>
            <person name="Verver J."/>
            <person name="Yang W.-C."/>
            <person name="Schijlen E."/>
            <person name="Repin R."/>
            <person name="Schilthuizen M."/>
            <person name="Schranz E."/>
            <person name="Heidstra R."/>
            <person name="Miyata K."/>
            <person name="Fedorova E."/>
            <person name="Kohlen W."/>
            <person name="Bisseling T."/>
            <person name="Smit S."/>
            <person name="Geurts R."/>
        </authorList>
    </citation>
    <scope>NUCLEOTIDE SEQUENCE [LARGE SCALE GENOMIC DNA]</scope>
    <source>
        <strain evidence="2">cv. RG33-2</strain>
    </source>
</reference>
<dbReference type="AlphaFoldDB" id="A0A2P5F9E6"/>
<evidence type="ECO:0000313" key="1">
    <source>
        <dbReference type="EMBL" id="PON94384.1"/>
    </source>
</evidence>
<dbReference type="InParanoid" id="A0A2P5F9E6"/>
<dbReference type="EMBL" id="JXTC01000052">
    <property type="protein sequence ID" value="PON94384.1"/>
    <property type="molecule type" value="Genomic_DNA"/>
</dbReference>
<proteinExistence type="predicted"/>
<accession>A0A2P5F9E6</accession>
<dbReference type="Proteomes" id="UP000237000">
    <property type="component" value="Unassembled WGS sequence"/>
</dbReference>
<keyword evidence="2" id="KW-1185">Reference proteome</keyword>
<organism evidence="1 2">
    <name type="scientific">Trema orientale</name>
    <name type="common">Charcoal tree</name>
    <name type="synonym">Celtis orientalis</name>
    <dbReference type="NCBI Taxonomy" id="63057"/>
    <lineage>
        <taxon>Eukaryota</taxon>
        <taxon>Viridiplantae</taxon>
        <taxon>Streptophyta</taxon>
        <taxon>Embryophyta</taxon>
        <taxon>Tracheophyta</taxon>
        <taxon>Spermatophyta</taxon>
        <taxon>Magnoliopsida</taxon>
        <taxon>eudicotyledons</taxon>
        <taxon>Gunneridae</taxon>
        <taxon>Pentapetalae</taxon>
        <taxon>rosids</taxon>
        <taxon>fabids</taxon>
        <taxon>Rosales</taxon>
        <taxon>Cannabaceae</taxon>
        <taxon>Trema</taxon>
    </lineage>
</organism>